<dbReference type="InterPro" id="IPR011009">
    <property type="entry name" value="Kinase-like_dom_sf"/>
</dbReference>
<accession>A0AAF0U1R4</accession>
<dbReference type="Proteomes" id="UP001234989">
    <property type="component" value="Chromosome 7"/>
</dbReference>
<keyword evidence="2" id="KW-1185">Reference proteome</keyword>
<dbReference type="AlphaFoldDB" id="A0AAF0U1R4"/>
<dbReference type="EMBL" id="CP133618">
    <property type="protein sequence ID" value="WMV37599.1"/>
    <property type="molecule type" value="Genomic_DNA"/>
</dbReference>
<evidence type="ECO:0008006" key="3">
    <source>
        <dbReference type="Google" id="ProtNLM"/>
    </source>
</evidence>
<proteinExistence type="predicted"/>
<reference evidence="1" key="1">
    <citation type="submission" date="2023-08" db="EMBL/GenBank/DDBJ databases">
        <title>A de novo genome assembly of Solanum verrucosum Schlechtendal, a Mexican diploid species geographically isolated from the other diploid A-genome species in potato relatives.</title>
        <authorList>
            <person name="Hosaka K."/>
        </authorList>
    </citation>
    <scope>NUCLEOTIDE SEQUENCE</scope>
    <source>
        <tissue evidence="1">Young leaves</tissue>
    </source>
</reference>
<gene>
    <name evidence="1" type="ORF">MTR67_030984</name>
</gene>
<sequence>MAPEFLRNYYYGPHIYISALGCTIYELITGTPLLDEDDDQVLQKIAFEKPKFQN</sequence>
<dbReference type="SUPFAM" id="SSF56112">
    <property type="entry name" value="Protein kinase-like (PK-like)"/>
    <property type="match status" value="1"/>
</dbReference>
<dbReference type="PROSITE" id="PS51257">
    <property type="entry name" value="PROKAR_LIPOPROTEIN"/>
    <property type="match status" value="1"/>
</dbReference>
<evidence type="ECO:0000313" key="1">
    <source>
        <dbReference type="EMBL" id="WMV37599.1"/>
    </source>
</evidence>
<protein>
    <recommendedName>
        <fullName evidence="3">Protein kinase domain-containing protein</fullName>
    </recommendedName>
</protein>
<organism evidence="1 2">
    <name type="scientific">Solanum verrucosum</name>
    <dbReference type="NCBI Taxonomy" id="315347"/>
    <lineage>
        <taxon>Eukaryota</taxon>
        <taxon>Viridiplantae</taxon>
        <taxon>Streptophyta</taxon>
        <taxon>Embryophyta</taxon>
        <taxon>Tracheophyta</taxon>
        <taxon>Spermatophyta</taxon>
        <taxon>Magnoliopsida</taxon>
        <taxon>eudicotyledons</taxon>
        <taxon>Gunneridae</taxon>
        <taxon>Pentapetalae</taxon>
        <taxon>asterids</taxon>
        <taxon>lamiids</taxon>
        <taxon>Solanales</taxon>
        <taxon>Solanaceae</taxon>
        <taxon>Solanoideae</taxon>
        <taxon>Solaneae</taxon>
        <taxon>Solanum</taxon>
    </lineage>
</organism>
<dbReference type="Gene3D" id="1.10.510.10">
    <property type="entry name" value="Transferase(Phosphotransferase) domain 1"/>
    <property type="match status" value="1"/>
</dbReference>
<evidence type="ECO:0000313" key="2">
    <source>
        <dbReference type="Proteomes" id="UP001234989"/>
    </source>
</evidence>
<name>A0AAF0U1R4_SOLVR</name>